<evidence type="ECO:0000259" key="3">
    <source>
        <dbReference type="Pfam" id="PF22958"/>
    </source>
</evidence>
<dbReference type="Pfam" id="PF22958">
    <property type="entry name" value="Ltn1_1st"/>
    <property type="match status" value="1"/>
</dbReference>
<comment type="function">
    <text evidence="1">E3 ubiquitin-protein ligase. Component of the ribosome quality control complex (RQC), a ribosome-associated complex that mediates ubiquitination and extraction of incompletely synthesized nascent chains for proteasomal degradation.</text>
</comment>
<comment type="catalytic activity">
    <reaction evidence="1">
        <text>S-ubiquitinyl-[E2 ubiquitin-conjugating enzyme]-L-cysteine + [acceptor protein]-L-lysine = [E2 ubiquitin-conjugating enzyme]-L-cysteine + N(6)-ubiquitinyl-[acceptor protein]-L-lysine.</text>
        <dbReference type="EC" id="2.3.2.27"/>
    </reaction>
</comment>
<feature type="region of interest" description="Disordered" evidence="2">
    <location>
        <begin position="1"/>
        <end position="22"/>
    </location>
</feature>
<comment type="pathway">
    <text evidence="1">Protein modification; protein ubiquitination.</text>
</comment>
<gene>
    <name evidence="4" type="primary">ORF44922</name>
</gene>
<dbReference type="GO" id="GO:0005829">
    <property type="term" value="C:cytosol"/>
    <property type="evidence" value="ECO:0007669"/>
    <property type="project" value="UniProtKB-UniRule"/>
</dbReference>
<evidence type="ECO:0000256" key="1">
    <source>
        <dbReference type="RuleBase" id="RU367090"/>
    </source>
</evidence>
<dbReference type="GO" id="GO:0061630">
    <property type="term" value="F:ubiquitin protein ligase activity"/>
    <property type="evidence" value="ECO:0007669"/>
    <property type="project" value="UniProtKB-UniRule"/>
</dbReference>
<evidence type="ECO:0000256" key="2">
    <source>
        <dbReference type="SAM" id="MobiDB-lite"/>
    </source>
</evidence>
<keyword evidence="1" id="KW-0833">Ubl conjugation pathway</keyword>
<dbReference type="InterPro" id="IPR011989">
    <property type="entry name" value="ARM-like"/>
</dbReference>
<feature type="non-terminal residue" evidence="4">
    <location>
        <position position="250"/>
    </location>
</feature>
<dbReference type="InterPro" id="IPR016024">
    <property type="entry name" value="ARM-type_fold"/>
</dbReference>
<accession>A0A0B6Z3Q7</accession>
<dbReference type="UniPathway" id="UPA00143"/>
<dbReference type="InterPro" id="IPR039795">
    <property type="entry name" value="LTN1/Rkr1"/>
</dbReference>
<dbReference type="SUPFAM" id="SSF48371">
    <property type="entry name" value="ARM repeat"/>
    <property type="match status" value="1"/>
</dbReference>
<dbReference type="EC" id="2.3.2.27" evidence="1"/>
<name>A0A0B6Z3Q7_9EUPU</name>
<comment type="subunit">
    <text evidence="1">Component of the ribosome quality control complex (RQC).</text>
</comment>
<dbReference type="GO" id="GO:1990116">
    <property type="term" value="P:ribosome-associated ubiquitin-dependent protein catabolic process"/>
    <property type="evidence" value="ECO:0007669"/>
    <property type="project" value="UniProtKB-UniRule"/>
</dbReference>
<sequence length="250" mass="27578">MPNPKKAQRTKGNVKPSSSSQAAQLLVASGQAPTGFIGFTNQPAFVPASETFDDAESAIDDDFRFVLRKLSKRDSVTKVKALQEFITLCSSKDEEIIKVMIPFWPRVYTKVTIDVDHKVRELSQKALATLAARTGKALAPYLKSIMGSWMVSMCDTYPTVASAANTAFANTFSLAKQTEAIQFCKTEIAECLLNYILQQNARTLSDPLTTNDEDMESKYQRVVSSSLHAFSKLLYMLPADSVSSSMLTYV</sequence>
<keyword evidence="1" id="KW-0862">Zinc</keyword>
<dbReference type="EMBL" id="HACG01015480">
    <property type="protein sequence ID" value="CEK62345.1"/>
    <property type="molecule type" value="Transcribed_RNA"/>
</dbReference>
<comment type="similarity">
    <text evidence="1">Belongs to the LTN1 family.</text>
</comment>
<keyword evidence="1" id="KW-0808">Transferase</keyword>
<dbReference type="GO" id="GO:1990112">
    <property type="term" value="C:RQC complex"/>
    <property type="evidence" value="ECO:0007669"/>
    <property type="project" value="UniProtKB-UniRule"/>
</dbReference>
<dbReference type="PANTHER" id="PTHR12389">
    <property type="entry name" value="ZINC FINGER PROTEIN 294"/>
    <property type="match status" value="1"/>
</dbReference>
<keyword evidence="1" id="KW-0479">Metal-binding</keyword>
<dbReference type="Gene3D" id="1.25.10.10">
    <property type="entry name" value="Leucine-rich Repeat Variant"/>
    <property type="match status" value="1"/>
</dbReference>
<organism evidence="4">
    <name type="scientific">Arion vulgaris</name>
    <dbReference type="NCBI Taxonomy" id="1028688"/>
    <lineage>
        <taxon>Eukaryota</taxon>
        <taxon>Metazoa</taxon>
        <taxon>Spiralia</taxon>
        <taxon>Lophotrochozoa</taxon>
        <taxon>Mollusca</taxon>
        <taxon>Gastropoda</taxon>
        <taxon>Heterobranchia</taxon>
        <taxon>Euthyneura</taxon>
        <taxon>Panpulmonata</taxon>
        <taxon>Eupulmonata</taxon>
        <taxon>Stylommatophora</taxon>
        <taxon>Helicina</taxon>
        <taxon>Arionoidea</taxon>
        <taxon>Arionidae</taxon>
        <taxon>Arion</taxon>
    </lineage>
</organism>
<dbReference type="GO" id="GO:0072344">
    <property type="term" value="P:rescue of stalled ribosome"/>
    <property type="evidence" value="ECO:0007669"/>
    <property type="project" value="UniProtKB-UniRule"/>
</dbReference>
<dbReference type="InterPro" id="IPR054476">
    <property type="entry name" value="Ltn1_N"/>
</dbReference>
<evidence type="ECO:0000313" key="4">
    <source>
        <dbReference type="EMBL" id="CEK62345.1"/>
    </source>
</evidence>
<proteinExistence type="inferred from homology"/>
<dbReference type="GO" id="GO:0043023">
    <property type="term" value="F:ribosomal large subunit binding"/>
    <property type="evidence" value="ECO:0007669"/>
    <property type="project" value="TreeGrafter"/>
</dbReference>
<protein>
    <recommendedName>
        <fullName evidence="1">E3 ubiquitin-protein ligase listerin</fullName>
        <ecNumber evidence="1">2.3.2.27</ecNumber>
    </recommendedName>
    <alternativeName>
        <fullName evidence="1">RING-type E3 ubiquitin transferase listerin</fullName>
    </alternativeName>
</protein>
<keyword evidence="1" id="KW-0863">Zinc-finger</keyword>
<feature type="domain" description="E3 ubiquitin-protein ligase listerin N-terminal" evidence="3">
    <location>
        <begin position="59"/>
        <end position="243"/>
    </location>
</feature>
<dbReference type="PANTHER" id="PTHR12389:SF0">
    <property type="entry name" value="E3 UBIQUITIN-PROTEIN LIGASE LISTERIN"/>
    <property type="match status" value="1"/>
</dbReference>
<dbReference type="GO" id="GO:0008270">
    <property type="term" value="F:zinc ion binding"/>
    <property type="evidence" value="ECO:0007669"/>
    <property type="project" value="UniProtKB-KW"/>
</dbReference>
<reference evidence="4" key="1">
    <citation type="submission" date="2014-12" db="EMBL/GenBank/DDBJ databases">
        <title>Insight into the proteome of Arion vulgaris.</title>
        <authorList>
            <person name="Aradska J."/>
            <person name="Bulat T."/>
            <person name="Smidak R."/>
            <person name="Sarate P."/>
            <person name="Gangsoo J."/>
            <person name="Sialana F."/>
            <person name="Bilban M."/>
            <person name="Lubec G."/>
        </authorList>
    </citation>
    <scope>NUCLEOTIDE SEQUENCE</scope>
    <source>
        <tissue evidence="4">Skin</tissue>
    </source>
</reference>
<dbReference type="GO" id="GO:0016567">
    <property type="term" value="P:protein ubiquitination"/>
    <property type="evidence" value="ECO:0007669"/>
    <property type="project" value="UniProtKB-UniPathway"/>
</dbReference>
<dbReference type="AlphaFoldDB" id="A0A0B6Z3Q7"/>